<dbReference type="UniPathway" id="UPA00241">
    <property type="reaction ID" value="UER00356"/>
</dbReference>
<evidence type="ECO:0000256" key="3">
    <source>
        <dbReference type="HAMAP-Rule" id="MF_00376"/>
    </source>
</evidence>
<evidence type="ECO:0000256" key="1">
    <source>
        <dbReference type="ARBA" id="ARBA00022741"/>
    </source>
</evidence>
<comment type="caution">
    <text evidence="5">The sequence shown here is derived from an EMBL/GenBank/DDBJ whole genome shotgun (WGS) entry which is preliminary data.</text>
</comment>
<evidence type="ECO:0000313" key="5">
    <source>
        <dbReference type="EMBL" id="HHS62096.1"/>
    </source>
</evidence>
<evidence type="ECO:0000256" key="4">
    <source>
        <dbReference type="NCBIfam" id="TIGR00152"/>
    </source>
</evidence>
<dbReference type="GO" id="GO:0005737">
    <property type="term" value="C:cytoplasm"/>
    <property type="evidence" value="ECO:0007669"/>
    <property type="project" value="UniProtKB-SubCell"/>
</dbReference>
<dbReference type="PANTHER" id="PTHR10695:SF46">
    <property type="entry name" value="BIFUNCTIONAL COENZYME A SYNTHASE-RELATED"/>
    <property type="match status" value="1"/>
</dbReference>
<keyword evidence="3 5" id="KW-0418">Kinase</keyword>
<accession>A0A7C6AE83</accession>
<dbReference type="PROSITE" id="PS51219">
    <property type="entry name" value="DPCK"/>
    <property type="match status" value="1"/>
</dbReference>
<comment type="pathway">
    <text evidence="3">Cofactor biosynthesis; coenzyme A biosynthesis; CoA from (R)-pantothenate: step 5/5.</text>
</comment>
<dbReference type="EMBL" id="DTHJ01000010">
    <property type="protein sequence ID" value="HHS62096.1"/>
    <property type="molecule type" value="Genomic_DNA"/>
</dbReference>
<comment type="similarity">
    <text evidence="3">Belongs to the CoaE family.</text>
</comment>
<dbReference type="Gene3D" id="3.40.50.300">
    <property type="entry name" value="P-loop containing nucleotide triphosphate hydrolases"/>
    <property type="match status" value="1"/>
</dbReference>
<keyword evidence="3" id="KW-0173">Coenzyme A biosynthesis</keyword>
<feature type="binding site" evidence="3">
    <location>
        <begin position="15"/>
        <end position="20"/>
    </location>
    <ligand>
        <name>ATP</name>
        <dbReference type="ChEBI" id="CHEBI:30616"/>
    </ligand>
</feature>
<comment type="subcellular location">
    <subcellularLocation>
        <location evidence="3">Cytoplasm</location>
    </subcellularLocation>
</comment>
<dbReference type="GO" id="GO:0015937">
    <property type="term" value="P:coenzyme A biosynthetic process"/>
    <property type="evidence" value="ECO:0007669"/>
    <property type="project" value="UniProtKB-UniRule"/>
</dbReference>
<proteinExistence type="inferred from homology"/>
<keyword evidence="1 3" id="KW-0547">Nucleotide-binding</keyword>
<dbReference type="PANTHER" id="PTHR10695">
    <property type="entry name" value="DEPHOSPHO-COA KINASE-RELATED"/>
    <property type="match status" value="1"/>
</dbReference>
<dbReference type="InterPro" id="IPR001977">
    <property type="entry name" value="Depp_CoAkinase"/>
</dbReference>
<protein>
    <recommendedName>
        <fullName evidence="3 4">Dephospho-CoA kinase</fullName>
        <ecNumber evidence="3 4">2.7.1.24</ecNumber>
    </recommendedName>
    <alternativeName>
        <fullName evidence="3">Dephosphocoenzyme A kinase</fullName>
    </alternativeName>
</protein>
<comment type="function">
    <text evidence="3">Catalyzes the phosphorylation of the 3'-hydroxyl group of dephosphocoenzyme A to form coenzyme A.</text>
</comment>
<dbReference type="NCBIfam" id="TIGR00152">
    <property type="entry name" value="dephospho-CoA kinase"/>
    <property type="match status" value="1"/>
</dbReference>
<organism evidence="5">
    <name type="scientific">candidate division WOR-3 bacterium</name>
    <dbReference type="NCBI Taxonomy" id="2052148"/>
    <lineage>
        <taxon>Bacteria</taxon>
        <taxon>Bacteria division WOR-3</taxon>
    </lineage>
</organism>
<keyword evidence="3" id="KW-0963">Cytoplasm</keyword>
<name>A0A7C6AE83_UNCW3</name>
<dbReference type="InterPro" id="IPR027417">
    <property type="entry name" value="P-loop_NTPase"/>
</dbReference>
<dbReference type="SUPFAM" id="SSF52540">
    <property type="entry name" value="P-loop containing nucleoside triphosphate hydrolases"/>
    <property type="match status" value="1"/>
</dbReference>
<keyword evidence="3 5" id="KW-0808">Transferase</keyword>
<dbReference type="Pfam" id="PF01121">
    <property type="entry name" value="CoaE"/>
    <property type="match status" value="1"/>
</dbReference>
<dbReference type="AlphaFoldDB" id="A0A7C6AE83"/>
<evidence type="ECO:0000256" key="2">
    <source>
        <dbReference type="ARBA" id="ARBA00022840"/>
    </source>
</evidence>
<dbReference type="GO" id="GO:0004140">
    <property type="term" value="F:dephospho-CoA kinase activity"/>
    <property type="evidence" value="ECO:0007669"/>
    <property type="project" value="UniProtKB-UniRule"/>
</dbReference>
<reference evidence="5" key="1">
    <citation type="journal article" date="2020" name="mSystems">
        <title>Genome- and Community-Level Interaction Insights into Carbon Utilization and Element Cycling Functions of Hydrothermarchaeota in Hydrothermal Sediment.</title>
        <authorList>
            <person name="Zhou Z."/>
            <person name="Liu Y."/>
            <person name="Xu W."/>
            <person name="Pan J."/>
            <person name="Luo Z.H."/>
            <person name="Li M."/>
        </authorList>
    </citation>
    <scope>NUCLEOTIDE SEQUENCE [LARGE SCALE GENOMIC DNA]</scope>
    <source>
        <strain evidence="5">SpSt-783</strain>
    </source>
</reference>
<keyword evidence="2 3" id="KW-0067">ATP-binding</keyword>
<dbReference type="CDD" id="cd02022">
    <property type="entry name" value="DPCK"/>
    <property type="match status" value="1"/>
</dbReference>
<dbReference type="EC" id="2.7.1.24" evidence="3 4"/>
<comment type="catalytic activity">
    <reaction evidence="3">
        <text>3'-dephospho-CoA + ATP = ADP + CoA + H(+)</text>
        <dbReference type="Rhea" id="RHEA:18245"/>
        <dbReference type="ChEBI" id="CHEBI:15378"/>
        <dbReference type="ChEBI" id="CHEBI:30616"/>
        <dbReference type="ChEBI" id="CHEBI:57287"/>
        <dbReference type="ChEBI" id="CHEBI:57328"/>
        <dbReference type="ChEBI" id="CHEBI:456216"/>
        <dbReference type="EC" id="2.7.1.24"/>
    </reaction>
</comment>
<sequence length="196" mass="22598">MKKDKVVIGVGGNIGSGKTTVAKIFQSMGMRYISADRIGKSILPEIADKLKSHFGNDICAGKKIDRKKLRSIVFSNKKNLKILNNLSHPKLLEKINRKIDRIHNGFVVIDAALLFDWKELLKRVDYPILVKAPLELKRERARKRGIPEKIFYQILKNQKKEFEMVQAAKFVIENNGTLWQLKRQCQKILKELKNDC</sequence>
<gene>
    <name evidence="3" type="primary">coaE</name>
    <name evidence="5" type="ORF">ENV70_00565</name>
</gene>
<dbReference type="HAMAP" id="MF_00376">
    <property type="entry name" value="Dephospho_CoA_kinase"/>
    <property type="match status" value="1"/>
</dbReference>
<dbReference type="GO" id="GO:0005524">
    <property type="term" value="F:ATP binding"/>
    <property type="evidence" value="ECO:0007669"/>
    <property type="project" value="UniProtKB-UniRule"/>
</dbReference>